<reference evidence="2" key="1">
    <citation type="submission" date="2019-04" db="EMBL/GenBank/DDBJ databases">
        <authorList>
            <person name="Alioto T."/>
            <person name="Alioto T."/>
        </authorList>
    </citation>
    <scope>NUCLEOTIDE SEQUENCE [LARGE SCALE GENOMIC DNA]</scope>
</reference>
<evidence type="ECO:0000256" key="1">
    <source>
        <dbReference type="SAM" id="MobiDB-lite"/>
    </source>
</evidence>
<proteinExistence type="predicted"/>
<evidence type="ECO:0000313" key="3">
    <source>
        <dbReference type="Proteomes" id="UP000335636"/>
    </source>
</evidence>
<evidence type="ECO:0000313" key="2">
    <source>
        <dbReference type="EMBL" id="VTJ91484.1"/>
    </source>
</evidence>
<feature type="region of interest" description="Disordered" evidence="1">
    <location>
        <begin position="103"/>
        <end position="135"/>
    </location>
</feature>
<keyword evidence="3" id="KW-1185">Reference proteome</keyword>
<accession>A0A5E4DB35</accession>
<gene>
    <name evidence="2" type="ORF">MONAX_5E004048</name>
</gene>
<name>A0A5E4DB35_MARMO</name>
<protein>
    <submittedName>
        <fullName evidence="2">Uncharacterized protein</fullName>
    </submittedName>
</protein>
<dbReference type="Proteomes" id="UP000335636">
    <property type="component" value="Unassembled WGS sequence"/>
</dbReference>
<dbReference type="EMBL" id="CABDUW010008778">
    <property type="protein sequence ID" value="VTJ91484.1"/>
    <property type="molecule type" value="Genomic_DNA"/>
</dbReference>
<comment type="caution">
    <text evidence="2">The sequence shown here is derived from an EMBL/GenBank/DDBJ whole genome shotgun (WGS) entry which is preliminary data.</text>
</comment>
<sequence length="135" mass="14950">MERRGRGRGRRGRRGDLFLTAAARPSRPTAPPQLCPLVGKHGDPRRGRGAVLHHCTPGGGIQVSLCHESLKKIHLKKEEEEEQRVELISGGGLRCLHFKEEGQTAGSYRRQEKKGSFRWRPGGQWGDNVVTSPPG</sequence>
<dbReference type="AlphaFoldDB" id="A0A5E4DB35"/>
<organism evidence="2 3">
    <name type="scientific">Marmota monax</name>
    <name type="common">Woodchuck</name>
    <dbReference type="NCBI Taxonomy" id="9995"/>
    <lineage>
        <taxon>Eukaryota</taxon>
        <taxon>Metazoa</taxon>
        <taxon>Chordata</taxon>
        <taxon>Craniata</taxon>
        <taxon>Vertebrata</taxon>
        <taxon>Euteleostomi</taxon>
        <taxon>Mammalia</taxon>
        <taxon>Eutheria</taxon>
        <taxon>Euarchontoglires</taxon>
        <taxon>Glires</taxon>
        <taxon>Rodentia</taxon>
        <taxon>Sciuromorpha</taxon>
        <taxon>Sciuridae</taxon>
        <taxon>Xerinae</taxon>
        <taxon>Marmotini</taxon>
        <taxon>Marmota</taxon>
    </lineage>
</organism>